<dbReference type="Proteomes" id="UP000799755">
    <property type="component" value="Unassembled WGS sequence"/>
</dbReference>
<evidence type="ECO:0000313" key="1">
    <source>
        <dbReference type="EMBL" id="KAF2476939.1"/>
    </source>
</evidence>
<keyword evidence="2" id="KW-1185">Reference proteome</keyword>
<dbReference type="EMBL" id="MU003493">
    <property type="protein sequence ID" value="KAF2476939.1"/>
    <property type="molecule type" value="Genomic_DNA"/>
</dbReference>
<proteinExistence type="predicted"/>
<evidence type="ECO:0000313" key="2">
    <source>
        <dbReference type="Proteomes" id="UP000799755"/>
    </source>
</evidence>
<reference evidence="1" key="1">
    <citation type="journal article" date="2020" name="Stud. Mycol.">
        <title>101 Dothideomycetes genomes: a test case for predicting lifestyles and emergence of pathogens.</title>
        <authorList>
            <person name="Haridas S."/>
            <person name="Albert R."/>
            <person name="Binder M."/>
            <person name="Bloem J."/>
            <person name="Labutti K."/>
            <person name="Salamov A."/>
            <person name="Andreopoulos B."/>
            <person name="Baker S."/>
            <person name="Barry K."/>
            <person name="Bills G."/>
            <person name="Bluhm B."/>
            <person name="Cannon C."/>
            <person name="Castanera R."/>
            <person name="Culley D."/>
            <person name="Daum C."/>
            <person name="Ezra D."/>
            <person name="Gonzalez J."/>
            <person name="Henrissat B."/>
            <person name="Kuo A."/>
            <person name="Liang C."/>
            <person name="Lipzen A."/>
            <person name="Lutzoni F."/>
            <person name="Magnuson J."/>
            <person name="Mondo S."/>
            <person name="Nolan M."/>
            <person name="Ohm R."/>
            <person name="Pangilinan J."/>
            <person name="Park H.-J."/>
            <person name="Ramirez L."/>
            <person name="Alfaro M."/>
            <person name="Sun H."/>
            <person name="Tritt A."/>
            <person name="Yoshinaga Y."/>
            <person name="Zwiers L.-H."/>
            <person name="Turgeon B."/>
            <person name="Goodwin S."/>
            <person name="Spatafora J."/>
            <person name="Crous P."/>
            <person name="Grigoriev I."/>
        </authorList>
    </citation>
    <scope>NUCLEOTIDE SEQUENCE</scope>
    <source>
        <strain evidence="1">ATCC 200398</strain>
    </source>
</reference>
<comment type="caution">
    <text evidence="1">The sequence shown here is derived from an EMBL/GenBank/DDBJ whole genome shotgun (WGS) entry which is preliminary data.</text>
</comment>
<sequence length="195" mass="21865">MKQVLAIFFVFSVEFKRVSYEGQAIESKYNVGARKGVFESERRCYLRVWFSGMRNRLTDLFSAVAGTLSASAVGASAALSSAARHFQKKDWCWFWVLYLAVLVLVLVARYFASVRCERRGAKRGLYLSSSKPPNVRSDPTRQRTHPITARDPVFGTLYADTRARRLRLGLSRSAPAYLKLGDASTGMLMVGNIHG</sequence>
<gene>
    <name evidence="1" type="ORF">BDR25DRAFT_390641</name>
</gene>
<protein>
    <submittedName>
        <fullName evidence="1">Uncharacterized protein</fullName>
    </submittedName>
</protein>
<accession>A0ACB6RCG5</accession>
<organism evidence="1 2">
    <name type="scientific">Lindgomyces ingoldianus</name>
    <dbReference type="NCBI Taxonomy" id="673940"/>
    <lineage>
        <taxon>Eukaryota</taxon>
        <taxon>Fungi</taxon>
        <taxon>Dikarya</taxon>
        <taxon>Ascomycota</taxon>
        <taxon>Pezizomycotina</taxon>
        <taxon>Dothideomycetes</taxon>
        <taxon>Pleosporomycetidae</taxon>
        <taxon>Pleosporales</taxon>
        <taxon>Lindgomycetaceae</taxon>
        <taxon>Lindgomyces</taxon>
    </lineage>
</organism>
<name>A0ACB6RCG5_9PLEO</name>